<evidence type="ECO:0000313" key="1">
    <source>
        <dbReference type="EMBL" id="GJH31011.1"/>
    </source>
</evidence>
<dbReference type="EMBL" id="BPUS01000058">
    <property type="protein sequence ID" value="GJH31011.1"/>
    <property type="molecule type" value="Genomic_DNA"/>
</dbReference>
<dbReference type="RefSeq" id="WP_238218508.1">
    <property type="nucleotide sequence ID" value="NZ_BPUS01000058.1"/>
</dbReference>
<dbReference type="Proteomes" id="UP001055111">
    <property type="component" value="Unassembled WGS sequence"/>
</dbReference>
<organism evidence="1 2">
    <name type="scientific">Caballeronia novacaledonica</name>
    <dbReference type="NCBI Taxonomy" id="1544861"/>
    <lineage>
        <taxon>Bacteria</taxon>
        <taxon>Pseudomonadati</taxon>
        <taxon>Pseudomonadota</taxon>
        <taxon>Betaproteobacteria</taxon>
        <taxon>Burkholderiales</taxon>
        <taxon>Burkholderiaceae</taxon>
        <taxon>Caballeronia</taxon>
    </lineage>
</organism>
<reference evidence="1" key="1">
    <citation type="submission" date="2022-09" db="EMBL/GenBank/DDBJ databases">
        <title>Isolation and characterization of 3-chlorobenzoate degrading bacteria from soils in Shizuoka.</title>
        <authorList>
            <person name="Ifat A."/>
            <person name="Ogawa N."/>
            <person name="Kimbara K."/>
            <person name="Moriuchi R."/>
            <person name="Dohra H."/>
            <person name="Shintani M."/>
        </authorList>
    </citation>
    <scope>NUCLEOTIDE SEQUENCE</scope>
    <source>
        <strain evidence="1">19CS4-2</strain>
    </source>
</reference>
<protein>
    <submittedName>
        <fullName evidence="1">Uncharacterized protein</fullName>
    </submittedName>
</protein>
<gene>
    <name evidence="1" type="ORF">CBA19CS42_40865</name>
</gene>
<accession>A0AA37IJN2</accession>
<proteinExistence type="predicted"/>
<name>A0AA37IJN2_9BURK</name>
<dbReference type="AlphaFoldDB" id="A0AA37IJN2"/>
<evidence type="ECO:0000313" key="2">
    <source>
        <dbReference type="Proteomes" id="UP001055111"/>
    </source>
</evidence>
<comment type="caution">
    <text evidence="1">The sequence shown here is derived from an EMBL/GenBank/DDBJ whole genome shotgun (WGS) entry which is preliminary data.</text>
</comment>
<sequence>MSELILEASLDAKDLFDAFAAEHRDQAEVETSSGQDGGTLLNLVIENAPLLSASISLLIGALRGRGIKVKASKNGVEIDIGAAAKPE</sequence>